<dbReference type="GeneTree" id="ENSGT00730000112205"/>
<protein>
    <submittedName>
        <fullName evidence="2">ADM-like</fullName>
    </submittedName>
</protein>
<feature type="signal peptide" evidence="1">
    <location>
        <begin position="1"/>
        <end position="23"/>
    </location>
</feature>
<evidence type="ECO:0000313" key="2">
    <source>
        <dbReference type="Ensembl" id="ENSKMAP00000020625.1"/>
    </source>
</evidence>
<reference evidence="2" key="1">
    <citation type="submission" date="2025-08" db="UniProtKB">
        <authorList>
            <consortium name="Ensembl"/>
        </authorList>
    </citation>
    <scope>IDENTIFICATION</scope>
</reference>
<dbReference type="GO" id="GO:0005576">
    <property type="term" value="C:extracellular region"/>
    <property type="evidence" value="ECO:0007669"/>
    <property type="project" value="InterPro"/>
</dbReference>
<dbReference type="Ensembl" id="ENSKMAT00000020894.1">
    <property type="protein sequence ID" value="ENSKMAP00000020625.1"/>
    <property type="gene ID" value="ENSKMAG00000015326.1"/>
</dbReference>
<keyword evidence="1" id="KW-0732">Signal</keyword>
<dbReference type="Proteomes" id="UP000264800">
    <property type="component" value="Unplaced"/>
</dbReference>
<organism evidence="2 3">
    <name type="scientific">Kryptolebias marmoratus</name>
    <name type="common">Mangrove killifish</name>
    <name type="synonym">Rivulus marmoratus</name>
    <dbReference type="NCBI Taxonomy" id="37003"/>
    <lineage>
        <taxon>Eukaryota</taxon>
        <taxon>Metazoa</taxon>
        <taxon>Chordata</taxon>
        <taxon>Craniata</taxon>
        <taxon>Vertebrata</taxon>
        <taxon>Euteleostomi</taxon>
        <taxon>Actinopterygii</taxon>
        <taxon>Neopterygii</taxon>
        <taxon>Teleostei</taxon>
        <taxon>Neoteleostei</taxon>
        <taxon>Acanthomorphata</taxon>
        <taxon>Ovalentaria</taxon>
        <taxon>Atherinomorphae</taxon>
        <taxon>Cyprinodontiformes</taxon>
        <taxon>Rivulidae</taxon>
        <taxon>Kryptolebias</taxon>
    </lineage>
</organism>
<name>A0A3Q3AVV8_KRYMA</name>
<dbReference type="GO" id="GO:0005179">
    <property type="term" value="F:hormone activity"/>
    <property type="evidence" value="ECO:0007669"/>
    <property type="project" value="InterPro"/>
</dbReference>
<dbReference type="GeneID" id="108244224"/>
<dbReference type="KEGG" id="kmr:108244224"/>
<dbReference type="RefSeq" id="XP_017285707.1">
    <property type="nucleotide sequence ID" value="XM_017430218.3"/>
</dbReference>
<dbReference type="OrthoDB" id="8771893at2759"/>
<evidence type="ECO:0000256" key="1">
    <source>
        <dbReference type="SAM" id="SignalP"/>
    </source>
</evidence>
<accession>A0A3Q3AVV8</accession>
<dbReference type="OMA" id="HTIICCC"/>
<dbReference type="Pfam" id="PF00214">
    <property type="entry name" value="Calc_CGRP_IAPP"/>
    <property type="match status" value="1"/>
</dbReference>
<feature type="chain" id="PRO_5018548671" evidence="1">
    <location>
        <begin position="24"/>
        <end position="173"/>
    </location>
</feature>
<dbReference type="STRING" id="37003.ENSKMAP00000020625"/>
<sequence length="173" mass="19187">MRLSLRTVICCCVFTTVMSPIKGDTEEPDAALKNSFLCRFTQWLQSNTKSEPDNGLATTYEAKSDIPAGQSPNEEGQNPTVSPRCRVHIRSKRSPPKTSGCFLFTCIYPDLIYQLYRLRQRAEVVCAPKEKMGSKGYGRRRRSLADLARLLIQTGSKDAALSLSSASEAGHTH</sequence>
<keyword evidence="3" id="KW-1185">Reference proteome</keyword>
<dbReference type="InterPro" id="IPR021116">
    <property type="entry name" value="Calcitonin/adrenomedullin"/>
</dbReference>
<evidence type="ECO:0000313" key="3">
    <source>
        <dbReference type="Proteomes" id="UP000264800"/>
    </source>
</evidence>
<reference evidence="2" key="2">
    <citation type="submission" date="2025-09" db="UniProtKB">
        <authorList>
            <consortium name="Ensembl"/>
        </authorList>
    </citation>
    <scope>IDENTIFICATION</scope>
</reference>
<dbReference type="AlphaFoldDB" id="A0A3Q3AVV8"/>
<proteinExistence type="predicted"/>
<dbReference type="CTD" id="570100"/>